<dbReference type="RefSeq" id="WP_090002447.1">
    <property type="nucleotide sequence ID" value="NZ_FOBV01000017.1"/>
</dbReference>
<protein>
    <submittedName>
        <fullName evidence="2">Proteic killer suppression protein</fullName>
    </submittedName>
</protein>
<dbReference type="InterPro" id="IPR007711">
    <property type="entry name" value="HigB-1"/>
</dbReference>
<keyword evidence="3" id="KW-1185">Reference proteome</keyword>
<evidence type="ECO:0000313" key="2">
    <source>
        <dbReference type="EMBL" id="SEN10990.1"/>
    </source>
</evidence>
<dbReference type="OrthoDB" id="9801102at2"/>
<organism evidence="2 3">
    <name type="scientific">Chryseobacterium taichungense</name>
    <dbReference type="NCBI Taxonomy" id="295069"/>
    <lineage>
        <taxon>Bacteria</taxon>
        <taxon>Pseudomonadati</taxon>
        <taxon>Bacteroidota</taxon>
        <taxon>Flavobacteriia</taxon>
        <taxon>Flavobacteriales</taxon>
        <taxon>Weeksellaceae</taxon>
        <taxon>Chryseobacterium group</taxon>
        <taxon>Chryseobacterium</taxon>
    </lineage>
</organism>
<dbReference type="InterPro" id="IPR007712">
    <property type="entry name" value="RelE/ParE_toxin"/>
</dbReference>
<dbReference type="NCBIfam" id="TIGR02385">
    <property type="entry name" value="RelE_StbE"/>
    <property type="match status" value="1"/>
</dbReference>
<dbReference type="Proteomes" id="UP000199450">
    <property type="component" value="Unassembled WGS sequence"/>
</dbReference>
<gene>
    <name evidence="2" type="ORF">SAMN05421856_1175</name>
</gene>
<dbReference type="PANTHER" id="PTHR40266">
    <property type="entry name" value="TOXIN HIGB-1"/>
    <property type="match status" value="1"/>
</dbReference>
<evidence type="ECO:0000256" key="1">
    <source>
        <dbReference type="ARBA" id="ARBA00022649"/>
    </source>
</evidence>
<reference evidence="3" key="1">
    <citation type="submission" date="2016-10" db="EMBL/GenBank/DDBJ databases">
        <authorList>
            <person name="Varghese N."/>
            <person name="Submissions S."/>
        </authorList>
    </citation>
    <scope>NUCLEOTIDE SEQUENCE [LARGE SCALE GENOMIC DNA]</scope>
    <source>
        <strain evidence="3">DSM 17453</strain>
    </source>
</reference>
<keyword evidence="1" id="KW-1277">Toxin-antitoxin system</keyword>
<dbReference type="STRING" id="295069.SAMN05421856_1175"/>
<dbReference type="InterPro" id="IPR035093">
    <property type="entry name" value="RelE/ParE_toxin_dom_sf"/>
</dbReference>
<name>A0A1H8DUU8_9FLAO</name>
<proteinExistence type="predicted"/>
<dbReference type="PANTHER" id="PTHR40266:SF2">
    <property type="entry name" value="TOXIN HIGB-1"/>
    <property type="match status" value="1"/>
</dbReference>
<dbReference type="EMBL" id="FOBV01000017">
    <property type="protein sequence ID" value="SEN10990.1"/>
    <property type="molecule type" value="Genomic_DNA"/>
</dbReference>
<sequence length="94" mass="11164">MISSFKHKGLKNFWTKDDESKLPSEMVVKIRIILDLLDNAEEVPHDFEAFKNLRIHPLKGKLKDFWSLDVTGNYRIIFKFENKNVYDLDLLDTH</sequence>
<dbReference type="SUPFAM" id="SSF143011">
    <property type="entry name" value="RelE-like"/>
    <property type="match status" value="1"/>
</dbReference>
<dbReference type="AlphaFoldDB" id="A0A1H8DUU8"/>
<evidence type="ECO:0000313" key="3">
    <source>
        <dbReference type="Proteomes" id="UP000199450"/>
    </source>
</evidence>
<dbReference type="Pfam" id="PF05015">
    <property type="entry name" value="HigB-like_toxin"/>
    <property type="match status" value="1"/>
</dbReference>
<dbReference type="Gene3D" id="3.30.2310.20">
    <property type="entry name" value="RelE-like"/>
    <property type="match status" value="1"/>
</dbReference>
<accession>A0A1H8DUU8</accession>